<evidence type="ECO:0000259" key="11">
    <source>
        <dbReference type="PROSITE" id="PS50093"/>
    </source>
</evidence>
<dbReference type="Gene3D" id="3.10.450.490">
    <property type="match status" value="1"/>
</dbReference>
<dbReference type="InterPro" id="IPR011096">
    <property type="entry name" value="FTP_domain"/>
</dbReference>
<evidence type="ECO:0000256" key="7">
    <source>
        <dbReference type="ARBA" id="ARBA00023049"/>
    </source>
</evidence>
<name>A0A545UH35_9GAMM</name>
<dbReference type="GO" id="GO:0030246">
    <property type="term" value="F:carbohydrate binding"/>
    <property type="evidence" value="ECO:0007669"/>
    <property type="project" value="InterPro"/>
</dbReference>
<feature type="domain" description="PKD" evidence="11">
    <location>
        <begin position="617"/>
        <end position="681"/>
    </location>
</feature>
<feature type="active site" evidence="9">
    <location>
        <position position="351"/>
    </location>
</feature>
<evidence type="ECO:0000256" key="10">
    <source>
        <dbReference type="SAM" id="SignalP"/>
    </source>
</evidence>
<dbReference type="Gene3D" id="1.10.390.10">
    <property type="entry name" value="Neutral Protease Domain 2"/>
    <property type="match status" value="1"/>
</dbReference>
<keyword evidence="2" id="KW-0645">Protease</keyword>
<evidence type="ECO:0000256" key="4">
    <source>
        <dbReference type="ARBA" id="ARBA00022729"/>
    </source>
</evidence>
<comment type="similarity">
    <text evidence="1">Belongs to the peptidase M4 family.</text>
</comment>
<dbReference type="InterPro" id="IPR027268">
    <property type="entry name" value="Peptidase_M4/M1_CTD_sf"/>
</dbReference>
<feature type="domain" description="PKD" evidence="11">
    <location>
        <begin position="520"/>
        <end position="604"/>
    </location>
</feature>
<feature type="chain" id="PRO_5022062069" evidence="10">
    <location>
        <begin position="30"/>
        <end position="881"/>
    </location>
</feature>
<dbReference type="SMART" id="SM00495">
    <property type="entry name" value="ChtBD3"/>
    <property type="match status" value="2"/>
</dbReference>
<protein>
    <submittedName>
        <fullName evidence="12">PKD domain-containing protein</fullName>
    </submittedName>
</protein>
<dbReference type="InterPro" id="IPR022409">
    <property type="entry name" value="PKD/Chitinase_dom"/>
</dbReference>
<dbReference type="Gene3D" id="2.10.10.20">
    <property type="entry name" value="Carbohydrate-binding module superfamily 5/12"/>
    <property type="match status" value="2"/>
</dbReference>
<dbReference type="InterPro" id="IPR023612">
    <property type="entry name" value="Peptidase_M4"/>
</dbReference>
<dbReference type="InterPro" id="IPR001570">
    <property type="entry name" value="Peptidase_M4_C_domain"/>
</dbReference>
<dbReference type="PROSITE" id="PS50093">
    <property type="entry name" value="PKD"/>
    <property type="match status" value="3"/>
</dbReference>
<feature type="domain" description="PKD" evidence="11">
    <location>
        <begin position="757"/>
        <end position="826"/>
    </location>
</feature>
<dbReference type="Gene3D" id="3.10.450.40">
    <property type="match status" value="1"/>
</dbReference>
<dbReference type="SUPFAM" id="SSF55486">
    <property type="entry name" value="Metalloproteases ('zincins'), catalytic domain"/>
    <property type="match status" value="1"/>
</dbReference>
<dbReference type="Pfam" id="PF02868">
    <property type="entry name" value="Peptidase_M4_C"/>
    <property type="match status" value="1"/>
</dbReference>
<feature type="signal peptide" evidence="10">
    <location>
        <begin position="1"/>
        <end position="29"/>
    </location>
</feature>
<dbReference type="InterPro" id="IPR035986">
    <property type="entry name" value="PKD_dom_sf"/>
</dbReference>
<evidence type="ECO:0000256" key="8">
    <source>
        <dbReference type="ARBA" id="ARBA00023145"/>
    </source>
</evidence>
<dbReference type="OrthoDB" id="5378341at2"/>
<dbReference type="InterPro" id="IPR050728">
    <property type="entry name" value="Zinc_Metalloprotease_M4"/>
</dbReference>
<organism evidence="12 13">
    <name type="scientific">Aliikangiella coralliicola</name>
    <dbReference type="NCBI Taxonomy" id="2592383"/>
    <lineage>
        <taxon>Bacteria</taxon>
        <taxon>Pseudomonadati</taxon>
        <taxon>Pseudomonadota</taxon>
        <taxon>Gammaproteobacteria</taxon>
        <taxon>Oceanospirillales</taxon>
        <taxon>Pleioneaceae</taxon>
        <taxon>Aliikangiella</taxon>
    </lineage>
</organism>
<dbReference type="SUPFAM" id="SSF51055">
    <property type="entry name" value="Carbohydrate binding domain"/>
    <property type="match status" value="2"/>
</dbReference>
<evidence type="ECO:0000256" key="6">
    <source>
        <dbReference type="ARBA" id="ARBA00022833"/>
    </source>
</evidence>
<accession>A0A545UH35</accession>
<dbReference type="Pfam" id="PF07504">
    <property type="entry name" value="FTP"/>
    <property type="match status" value="1"/>
</dbReference>
<keyword evidence="6" id="KW-0862">Zinc</keyword>
<dbReference type="PRINTS" id="PR00730">
    <property type="entry name" value="THERMOLYSIN"/>
</dbReference>
<comment type="caution">
    <text evidence="12">The sequence shown here is derived from an EMBL/GenBank/DDBJ whole genome shotgun (WGS) entry which is preliminary data.</text>
</comment>
<sequence>MIYRRCFMRLKNIANKVALSALMLSPLFAHNILAAQRVDLSEQISLSNNQINIQNLFTQQGDNTYQAKVVSKARNGDERSRYQQHYQGIPIFGATIVASRSESGQMYDLFGHFIAKLDADITSTKPTISLEDATQIALTNNIKPINKEQYYNLESQLYIWLDNNNKAHLAWLISYVDSSEQKPRRPYRFIDAHDGSILDEWDGMTFADATGPGGNQRTGRYEFGPGKKYESFQVTESGNTCRMDTTNVMTNDLNHGTSGNGTTHSFPCYNNTEREVNGSYSALNDAHAFGLVTFDMYKDWYDQSPLTQKLLLVVHYGNRFENAFWDGRKMTFGDGANTYHPLVSLGVVSHEVSHGFTQQNSNLVYRNQSGGLNETFSDVAAAAAYYYLEGTFSWQIGDKIKKNSGAMRYMDDPPRDGRSIGHTRDYRSGMDVHFSSGVYNKAFYLLATSEGWDIRKAFDVYVKANQLYWTSNATFDSAGKGVYSATKDLGYCVDDLVDALEAVGVNNPGAKDGSGCGPAENQPPVANFTYSADKLTVIFTDTSTDDSGVASHEWDFGDRNTSTDPDPKHTYAASGDYTVSLTVKDREGLSDTKTVTISVSDVGQAPNASFTYQADKLSVSFTDTSRDDGRIVSHNWDLGDGNTSADANPKHTYAAAGTYSVTLTVKDDDGLSDTASMMVKVSDVVDNCDGIAAWDASKSYKIGDQVSYDGYKYEAIWWSTGARPDIFSQVWKKLDKCTGGGGNQPPNADFKYSANKLTVSFTDSSSDDKGVTSYAWNFGDGNSSTQQNPTHTYAADGTYSVQLMVTDGDNASDSTTQSVTVSSGGTGNCTAPAWEASKVYLSGDEVSQNGKEYRANWWTRGQSPEDNSGPWQVWTHLRDCR</sequence>
<dbReference type="InterPro" id="IPR003610">
    <property type="entry name" value="CBM5/12"/>
</dbReference>
<evidence type="ECO:0000256" key="2">
    <source>
        <dbReference type="ARBA" id="ARBA00022670"/>
    </source>
</evidence>
<dbReference type="GO" id="GO:0004222">
    <property type="term" value="F:metalloendopeptidase activity"/>
    <property type="evidence" value="ECO:0007669"/>
    <property type="project" value="InterPro"/>
</dbReference>
<keyword evidence="3" id="KW-0479">Metal-binding</keyword>
<dbReference type="SUPFAM" id="SSF49299">
    <property type="entry name" value="PKD domain"/>
    <property type="match status" value="3"/>
</dbReference>
<evidence type="ECO:0000256" key="3">
    <source>
        <dbReference type="ARBA" id="ARBA00022723"/>
    </source>
</evidence>
<dbReference type="CDD" id="cd00146">
    <property type="entry name" value="PKD"/>
    <property type="match status" value="3"/>
</dbReference>
<dbReference type="CDD" id="cd09597">
    <property type="entry name" value="M4_TLP"/>
    <property type="match status" value="1"/>
</dbReference>
<evidence type="ECO:0000256" key="5">
    <source>
        <dbReference type="ARBA" id="ARBA00022801"/>
    </source>
</evidence>
<dbReference type="PANTHER" id="PTHR33794">
    <property type="entry name" value="BACILLOLYSIN"/>
    <property type="match status" value="1"/>
</dbReference>
<dbReference type="GO" id="GO:0004553">
    <property type="term" value="F:hydrolase activity, hydrolyzing O-glycosyl compounds"/>
    <property type="evidence" value="ECO:0007669"/>
    <property type="project" value="InterPro"/>
</dbReference>
<keyword evidence="4 10" id="KW-0732">Signal</keyword>
<dbReference type="Gene3D" id="3.10.170.10">
    <property type="match status" value="1"/>
</dbReference>
<dbReference type="GO" id="GO:0046872">
    <property type="term" value="F:metal ion binding"/>
    <property type="evidence" value="ECO:0007669"/>
    <property type="project" value="UniProtKB-KW"/>
</dbReference>
<dbReference type="GO" id="GO:0006508">
    <property type="term" value="P:proteolysis"/>
    <property type="evidence" value="ECO:0007669"/>
    <property type="project" value="UniProtKB-KW"/>
</dbReference>
<dbReference type="InterPro" id="IPR013856">
    <property type="entry name" value="Peptidase_M4_domain"/>
</dbReference>
<evidence type="ECO:0000313" key="13">
    <source>
        <dbReference type="Proteomes" id="UP000315439"/>
    </source>
</evidence>
<dbReference type="Pfam" id="PF18911">
    <property type="entry name" value="PKD_4"/>
    <property type="match status" value="3"/>
</dbReference>
<keyword evidence="8" id="KW-0865">Zymogen</keyword>
<dbReference type="InterPro" id="IPR013783">
    <property type="entry name" value="Ig-like_fold"/>
</dbReference>
<keyword evidence="5" id="KW-0378">Hydrolase</keyword>
<dbReference type="Pfam" id="PF01447">
    <property type="entry name" value="Peptidase_M4"/>
    <property type="match status" value="1"/>
</dbReference>
<dbReference type="InterPro" id="IPR036573">
    <property type="entry name" value="CBM_sf_5/12"/>
</dbReference>
<dbReference type="Gene3D" id="2.60.40.10">
    <property type="entry name" value="Immunoglobulins"/>
    <property type="match status" value="3"/>
</dbReference>
<dbReference type="PANTHER" id="PTHR33794:SF1">
    <property type="entry name" value="BACILLOLYSIN"/>
    <property type="match status" value="1"/>
</dbReference>
<keyword evidence="7" id="KW-0482">Metalloprotease</keyword>
<dbReference type="CDD" id="cd12215">
    <property type="entry name" value="ChiC_BD"/>
    <property type="match status" value="2"/>
</dbReference>
<feature type="active site" description="Proton donor" evidence="9">
    <location>
        <position position="433"/>
    </location>
</feature>
<dbReference type="SMART" id="SM00089">
    <property type="entry name" value="PKD"/>
    <property type="match status" value="3"/>
</dbReference>
<dbReference type="Proteomes" id="UP000315439">
    <property type="component" value="Unassembled WGS sequence"/>
</dbReference>
<dbReference type="AlphaFoldDB" id="A0A545UH35"/>
<dbReference type="GO" id="GO:0005975">
    <property type="term" value="P:carbohydrate metabolic process"/>
    <property type="evidence" value="ECO:0007669"/>
    <property type="project" value="InterPro"/>
</dbReference>
<evidence type="ECO:0000256" key="1">
    <source>
        <dbReference type="ARBA" id="ARBA00009388"/>
    </source>
</evidence>
<keyword evidence="13" id="KW-1185">Reference proteome</keyword>
<reference evidence="12 13" key="1">
    <citation type="submission" date="2019-07" db="EMBL/GenBank/DDBJ databases">
        <title>Draft genome for Aliikangiella sp. M105.</title>
        <authorList>
            <person name="Wang G."/>
        </authorList>
    </citation>
    <scope>NUCLEOTIDE SEQUENCE [LARGE SCALE GENOMIC DNA]</scope>
    <source>
        <strain evidence="12 13">M105</strain>
    </source>
</reference>
<proteinExistence type="inferred from homology"/>
<dbReference type="InterPro" id="IPR000601">
    <property type="entry name" value="PKD_dom"/>
</dbReference>
<dbReference type="EMBL" id="VIKS01000003">
    <property type="protein sequence ID" value="TQV88733.1"/>
    <property type="molecule type" value="Genomic_DNA"/>
</dbReference>
<gene>
    <name evidence="12" type="ORF">FLL46_04165</name>
</gene>
<dbReference type="GO" id="GO:0005576">
    <property type="term" value="C:extracellular region"/>
    <property type="evidence" value="ECO:0007669"/>
    <property type="project" value="InterPro"/>
</dbReference>
<dbReference type="Pfam" id="PF02839">
    <property type="entry name" value="CBM_5_12"/>
    <property type="match status" value="2"/>
</dbReference>
<evidence type="ECO:0000313" key="12">
    <source>
        <dbReference type="EMBL" id="TQV88733.1"/>
    </source>
</evidence>
<evidence type="ECO:0000256" key="9">
    <source>
        <dbReference type="PIRSR" id="PIRSR623612-1"/>
    </source>
</evidence>